<sequence length="933" mass="98947">MSGATAAVTAAERAEAMVTETAQGTEAGAVTAEERVERLLAAVRGGRASRIPALVDAMDRAQRRTALPALKALRKELRDDWSKDGLATRHALMLAGAGCHPGPAGAATWLAGSDFTPRDWACSPETARLFEAQPADWQVEVVTRLADRPDRTRGWWPYYRLAAAVLRRTGCPVPRSETFVRAWFSQAFTDSGPRPPLAERLRAHPFTPALLPLVLELVDVSYELTRRLSPRPGDCWTEAIAELAAAGDVDRSDLVDRCLARLLRGGMAADQRAFLELLRALAPTPEEYAARLRDLVALLDGLSVVAGHAQEVLAGLDDAGLIEPGALFEASAVVLFRTEKKLVRAQLRWLERAARRSPERAGPVALAAADAFGHPDPGVQERALNVVARQLAAAGPAVLPDLRQAAELLNPVHHPRAGELFGAPVGDGAPAADADELLPPVPAPRPLGAPIDSAAELAEELSALLAAELPGVAAFERVLDGLVRHAHRDRAGLLAALEPVRRVHPWHGGARWADCTPGDVLYVVAALAGETPPRRLWDTLHGAGGSPLRTPRGTVYGNALAARLEEAAWQVTATRPPYLLATPTDATGALAPRVLVERLAGYEEAGVAPGPADLSAALLRVGPPARGDAVDEEVLSAAEALASPAGRWLAHWLRTGGLPAQPSERVLFAPGRGSRHGHHYGERWWEDVRRTVVAQPGLGAAPKGSAVEHLAPEFRDLLAATEPSVARARRAFDWSWLPIRPTHWAAMLPWHREELAARWLDHFAGGADRDERGPGRLLPLLAESGGPAGLALHLALAYGLGARHAEDRTGAVDALLVLAARGQLDAELLGRELGELTAWGTVKAGRLAAALALAAGTGAHRTTWSVLRAALPGLLGAVEPATRGLGDLLAVAADCARRTGARGPVAEVTALAERTGSARAVKEARTLRDLLAM</sequence>
<organism evidence="2">
    <name type="scientific">Streptomyces sp. Y1</name>
    <dbReference type="NCBI Taxonomy" id="3238634"/>
    <lineage>
        <taxon>Bacteria</taxon>
        <taxon>Bacillati</taxon>
        <taxon>Actinomycetota</taxon>
        <taxon>Actinomycetes</taxon>
        <taxon>Kitasatosporales</taxon>
        <taxon>Streptomycetaceae</taxon>
        <taxon>Streptomyces</taxon>
    </lineage>
</organism>
<dbReference type="RefSeq" id="WP_369182550.1">
    <property type="nucleotide sequence ID" value="NZ_CP163445.1"/>
</dbReference>
<proteinExistence type="predicted"/>
<name>A0AB39TCZ6_9ACTN</name>
<protein>
    <submittedName>
        <fullName evidence="2">DUF6493 family protein</fullName>
    </submittedName>
</protein>
<dbReference type="AlphaFoldDB" id="A0AB39TCZ6"/>
<evidence type="ECO:0000259" key="1">
    <source>
        <dbReference type="Pfam" id="PF25148"/>
    </source>
</evidence>
<feature type="domain" description="DUF7824" evidence="1">
    <location>
        <begin position="567"/>
        <end position="621"/>
    </location>
</feature>
<gene>
    <name evidence="2" type="ORF">AB2U05_05295</name>
</gene>
<accession>A0AB39TCZ6</accession>
<dbReference type="EMBL" id="CP163445">
    <property type="protein sequence ID" value="XDQ77927.1"/>
    <property type="molecule type" value="Genomic_DNA"/>
</dbReference>
<dbReference type="Pfam" id="PF25148">
    <property type="entry name" value="DUF7824"/>
    <property type="match status" value="1"/>
</dbReference>
<evidence type="ECO:0000313" key="2">
    <source>
        <dbReference type="EMBL" id="XDQ77927.1"/>
    </source>
</evidence>
<dbReference type="InterPro" id="IPR056726">
    <property type="entry name" value="DUF7824"/>
</dbReference>
<reference evidence="2" key="1">
    <citation type="submission" date="2024-07" db="EMBL/GenBank/DDBJ databases">
        <authorList>
            <person name="Yu S.T."/>
        </authorList>
    </citation>
    <scope>NUCLEOTIDE SEQUENCE</scope>
    <source>
        <strain evidence="2">Y1</strain>
    </source>
</reference>